<keyword evidence="6 8" id="KW-1133">Transmembrane helix</keyword>
<dbReference type="InterPro" id="IPR050297">
    <property type="entry name" value="LipidA_mod_glycosyltrf_83"/>
</dbReference>
<evidence type="ECO:0000259" key="9">
    <source>
        <dbReference type="Pfam" id="PF13231"/>
    </source>
</evidence>
<evidence type="ECO:0000256" key="5">
    <source>
        <dbReference type="ARBA" id="ARBA00022692"/>
    </source>
</evidence>
<proteinExistence type="predicted"/>
<evidence type="ECO:0000256" key="2">
    <source>
        <dbReference type="ARBA" id="ARBA00022475"/>
    </source>
</evidence>
<protein>
    <submittedName>
        <fullName evidence="10">Glycosyltransferase family 39 protein</fullName>
    </submittedName>
</protein>
<feature type="domain" description="Glycosyltransferase RgtA/B/C/D-like" evidence="9">
    <location>
        <begin position="56"/>
        <end position="217"/>
    </location>
</feature>
<accession>A0ABY3RI39</accession>
<comment type="subcellular location">
    <subcellularLocation>
        <location evidence="1">Cell membrane</location>
        <topology evidence="1">Multi-pass membrane protein</topology>
    </subcellularLocation>
</comment>
<dbReference type="RefSeq" id="WP_231326100.1">
    <property type="nucleotide sequence ID" value="NZ_CP088156.1"/>
</dbReference>
<keyword evidence="2" id="KW-1003">Cell membrane</keyword>
<dbReference type="EMBL" id="CP088156">
    <property type="protein sequence ID" value="UFZ06642.1"/>
    <property type="molecule type" value="Genomic_DNA"/>
</dbReference>
<sequence length="505" mass="55497">MIAAAGADDARLVRNVWLTIAGLVVLRLIAAAVTPITFDEAYYWMWSKHLAGGYYDHPPMVAVVIRAGTMIAGATEFGVRLVSILLGLPMSYALYRTAQILFGSVRVAATAALLLNVTLMAAVGTLIVTPDAPLLVASSFVLFFCAKILETGRGAWWLALGVAVGVALLSKYTAMFFGAAILIWLLAVPKMRHWLASPWPYLGGAVAFAIFAPVILWNADHQWVSFIKQLGRARIEDFRPVYIAELVPTQFAFATPLVFILGVMGLYALARRKAGEAASRVLIETMVWVIVAYFFWHGLHARVEANWFAPVYPAFVVAAAAAAHLVTWQPREQRTVAFCLRWAMPAGVVMFVALIVQADTGWLSGYRRDATVRSVGVGWRPLAAAIEAARVRAGASCVLAMDYGTTAWLSFYLPPGTCVLQPIQRIRWVNFPEPDPSKLTGTQLFVDEAQIGMRFYVSNTFARVEKVGEAARRRGPLTIETYAFYALSQPRGEIVDRTPPPELQR</sequence>
<keyword evidence="7 8" id="KW-0472">Membrane</keyword>
<feature type="transmembrane region" description="Helical" evidence="8">
    <location>
        <begin position="338"/>
        <end position="358"/>
    </location>
</feature>
<feature type="transmembrane region" description="Helical" evidence="8">
    <location>
        <begin position="251"/>
        <end position="269"/>
    </location>
</feature>
<evidence type="ECO:0000256" key="3">
    <source>
        <dbReference type="ARBA" id="ARBA00022676"/>
    </source>
</evidence>
<keyword evidence="4" id="KW-0808">Transferase</keyword>
<feature type="transmembrane region" description="Helical" evidence="8">
    <location>
        <begin position="199"/>
        <end position="219"/>
    </location>
</feature>
<feature type="transmembrane region" description="Helical" evidence="8">
    <location>
        <begin position="281"/>
        <end position="299"/>
    </location>
</feature>
<gene>
    <name evidence="10" type="ORF">LQG66_10240</name>
</gene>
<dbReference type="Pfam" id="PF13231">
    <property type="entry name" value="PMT_2"/>
    <property type="match status" value="1"/>
</dbReference>
<keyword evidence="5 8" id="KW-0812">Transmembrane</keyword>
<evidence type="ECO:0000256" key="4">
    <source>
        <dbReference type="ARBA" id="ARBA00022679"/>
    </source>
</evidence>
<organism evidence="10 11">
    <name type="scientific">Bradyrhizobium ontarionense</name>
    <dbReference type="NCBI Taxonomy" id="2898149"/>
    <lineage>
        <taxon>Bacteria</taxon>
        <taxon>Pseudomonadati</taxon>
        <taxon>Pseudomonadota</taxon>
        <taxon>Alphaproteobacteria</taxon>
        <taxon>Hyphomicrobiales</taxon>
        <taxon>Nitrobacteraceae</taxon>
        <taxon>Bradyrhizobium</taxon>
    </lineage>
</organism>
<reference evidence="10" key="1">
    <citation type="journal article" date="2024" name="Antonie Van Leeuwenhoek">
        <title>Bradyrhizobium ontarionense sp. nov., a novel bacterial symbiont isolated from Aeschynomene indica (Indian jointvetch), harbours photosynthesis, nitrogen fixation and nitrous oxide (N2O) reductase genes.</title>
        <authorList>
            <person name="Bromfield E.S.P."/>
            <person name="Cloutier S."/>
        </authorList>
    </citation>
    <scope>NUCLEOTIDE SEQUENCE</scope>
    <source>
        <strain evidence="10">A19</strain>
    </source>
</reference>
<evidence type="ECO:0000256" key="7">
    <source>
        <dbReference type="ARBA" id="ARBA00023136"/>
    </source>
</evidence>
<dbReference type="PANTHER" id="PTHR33908:SF11">
    <property type="entry name" value="MEMBRANE PROTEIN"/>
    <property type="match status" value="1"/>
</dbReference>
<dbReference type="Proteomes" id="UP001431010">
    <property type="component" value="Chromosome"/>
</dbReference>
<keyword evidence="11" id="KW-1185">Reference proteome</keyword>
<evidence type="ECO:0000313" key="10">
    <source>
        <dbReference type="EMBL" id="UFZ06642.1"/>
    </source>
</evidence>
<feature type="transmembrane region" description="Helical" evidence="8">
    <location>
        <begin position="305"/>
        <end position="326"/>
    </location>
</feature>
<feature type="transmembrane region" description="Helical" evidence="8">
    <location>
        <begin position="16"/>
        <end position="38"/>
    </location>
</feature>
<evidence type="ECO:0000256" key="6">
    <source>
        <dbReference type="ARBA" id="ARBA00022989"/>
    </source>
</evidence>
<feature type="transmembrane region" description="Helical" evidence="8">
    <location>
        <begin position="107"/>
        <end position="127"/>
    </location>
</feature>
<evidence type="ECO:0000313" key="11">
    <source>
        <dbReference type="Proteomes" id="UP001431010"/>
    </source>
</evidence>
<dbReference type="InterPro" id="IPR038731">
    <property type="entry name" value="RgtA/B/C-like"/>
</dbReference>
<keyword evidence="3" id="KW-0328">Glycosyltransferase</keyword>
<dbReference type="PANTHER" id="PTHR33908">
    <property type="entry name" value="MANNOSYLTRANSFERASE YKCB-RELATED"/>
    <property type="match status" value="1"/>
</dbReference>
<feature type="transmembrane region" description="Helical" evidence="8">
    <location>
        <begin position="155"/>
        <end position="187"/>
    </location>
</feature>
<evidence type="ECO:0000256" key="8">
    <source>
        <dbReference type="SAM" id="Phobius"/>
    </source>
</evidence>
<name>A0ABY3RI39_9BRAD</name>
<evidence type="ECO:0000256" key="1">
    <source>
        <dbReference type="ARBA" id="ARBA00004651"/>
    </source>
</evidence>